<dbReference type="KEGG" id="many:MANY_15980"/>
<name>A0A6N4WAM4_9MYCO</name>
<evidence type="ECO:0000256" key="1">
    <source>
        <dbReference type="SAM" id="SignalP"/>
    </source>
</evidence>
<accession>A0A6N4WAM4</accession>
<organism evidence="3 4">
    <name type="scientific">Mycolicibacterium anyangense</name>
    <dbReference type="NCBI Taxonomy" id="1431246"/>
    <lineage>
        <taxon>Bacteria</taxon>
        <taxon>Bacillati</taxon>
        <taxon>Actinomycetota</taxon>
        <taxon>Actinomycetes</taxon>
        <taxon>Mycobacteriales</taxon>
        <taxon>Mycobacteriaceae</taxon>
        <taxon>Mycolicibacterium</taxon>
    </lineage>
</organism>
<feature type="chain" id="PRO_5027108727" evidence="1">
    <location>
        <begin position="25"/>
        <end position="229"/>
    </location>
</feature>
<dbReference type="Proteomes" id="UP000467249">
    <property type="component" value="Chromosome"/>
</dbReference>
<dbReference type="InterPro" id="IPR037126">
    <property type="entry name" value="PdaC/RsiV-like_sf"/>
</dbReference>
<dbReference type="EMBL" id="AP022620">
    <property type="protein sequence ID" value="BBZ76261.1"/>
    <property type="molecule type" value="Genomic_DNA"/>
</dbReference>
<protein>
    <submittedName>
        <fullName evidence="3">Immunogenic protein MPB64</fullName>
    </submittedName>
</protein>
<keyword evidence="1" id="KW-0732">Signal</keyword>
<dbReference type="PROSITE" id="PS51257">
    <property type="entry name" value="PROKAR_LIPOPROTEIN"/>
    <property type="match status" value="1"/>
</dbReference>
<evidence type="ECO:0000313" key="3">
    <source>
        <dbReference type="EMBL" id="BBZ76261.1"/>
    </source>
</evidence>
<evidence type="ECO:0000259" key="2">
    <source>
        <dbReference type="Pfam" id="PF11738"/>
    </source>
</evidence>
<dbReference type="RefSeq" id="WP_163803749.1">
    <property type="nucleotide sequence ID" value="NZ_AP022620.1"/>
</dbReference>
<dbReference type="Pfam" id="PF11738">
    <property type="entry name" value="DUF3298"/>
    <property type="match status" value="1"/>
</dbReference>
<proteinExistence type="predicted"/>
<dbReference type="InterPro" id="IPR021729">
    <property type="entry name" value="DUF3298"/>
</dbReference>
<sequence length="229" mass="24501">MRTLTLATLVAAATVAACPGIASAAPKNYCADLKGIDTGQSCQIQVSDPGYDVSISFPSSYPDTKSIADYISQTRDAFLTVAKSSTPHDLPYALDITAKTYDSSIPPRGSQAVVLQTYQNTGGAHPVTSYQSFNWDQTYRKPITWDNLWQPTADPLPVIYPIVQADLQKQTGQQVVIPASAGLDPANYQNFAITNDGVIFFFGQGTLLPDAAGPLQVLVPRSAIDPMLA</sequence>
<evidence type="ECO:0000313" key="4">
    <source>
        <dbReference type="Proteomes" id="UP000467249"/>
    </source>
</evidence>
<dbReference type="InterPro" id="IPR053421">
    <property type="entry name" value="Esterase_Immunogenic_RsiV"/>
</dbReference>
<dbReference type="Gene3D" id="3.90.640.20">
    <property type="entry name" value="Heat-shock cognate protein, ATPase"/>
    <property type="match status" value="1"/>
</dbReference>
<dbReference type="Gene3D" id="3.30.565.40">
    <property type="entry name" value="Fervidobacterium nodosum Rt17-B1 like"/>
    <property type="match status" value="1"/>
</dbReference>
<reference evidence="3 4" key="1">
    <citation type="journal article" date="2019" name="Emerg. Microbes Infect.">
        <title>Comprehensive subspecies identification of 175 nontuberculous mycobacteria species based on 7547 genomic profiles.</title>
        <authorList>
            <person name="Matsumoto Y."/>
            <person name="Kinjo T."/>
            <person name="Motooka D."/>
            <person name="Nabeya D."/>
            <person name="Jung N."/>
            <person name="Uechi K."/>
            <person name="Horii T."/>
            <person name="Iida T."/>
            <person name="Fujita J."/>
            <person name="Nakamura S."/>
        </authorList>
    </citation>
    <scope>NUCLEOTIDE SEQUENCE [LARGE SCALE GENOMIC DNA]</scope>
    <source>
        <strain evidence="3 4">JCM 30275</strain>
    </source>
</reference>
<dbReference type="AlphaFoldDB" id="A0A6N4WAM4"/>
<gene>
    <name evidence="3" type="primary">mpb64</name>
    <name evidence="3" type="ORF">MANY_15980</name>
</gene>
<feature type="signal peptide" evidence="1">
    <location>
        <begin position="1"/>
        <end position="24"/>
    </location>
</feature>
<dbReference type="NCBIfam" id="NF043047">
    <property type="entry name" value="EstaseRv3036c"/>
    <property type="match status" value="1"/>
</dbReference>
<feature type="domain" description="DUF3298" evidence="2">
    <location>
        <begin position="146"/>
        <end position="222"/>
    </location>
</feature>
<keyword evidence="4" id="KW-1185">Reference proteome</keyword>